<evidence type="ECO:0000313" key="1">
    <source>
        <dbReference type="EMBL" id="RNA21034.1"/>
    </source>
</evidence>
<protein>
    <submittedName>
        <fullName evidence="1">Uncharacterized protein</fullName>
    </submittedName>
</protein>
<keyword evidence="2" id="KW-1185">Reference proteome</keyword>
<gene>
    <name evidence="1" type="ORF">BpHYR1_019487</name>
</gene>
<evidence type="ECO:0000313" key="2">
    <source>
        <dbReference type="Proteomes" id="UP000276133"/>
    </source>
</evidence>
<dbReference type="AlphaFoldDB" id="A0A3M7RCA6"/>
<sequence>MAKKVLFSRLKEKQRNIFDVFQNVTIMKSGSIKNIVWLRSYYNMLKIIFIHIETIRIFFHQLFKVVFWNESQNQSNFVRELISMVCYSLIDEFLELVATSRNLSSKSLYGHIVVEYESVLSANA</sequence>
<proteinExistence type="predicted"/>
<accession>A0A3M7RCA6</accession>
<reference evidence="1 2" key="1">
    <citation type="journal article" date="2018" name="Sci. Rep.">
        <title>Genomic signatures of local adaptation to the degree of environmental predictability in rotifers.</title>
        <authorList>
            <person name="Franch-Gras L."/>
            <person name="Hahn C."/>
            <person name="Garcia-Roger E.M."/>
            <person name="Carmona M.J."/>
            <person name="Serra M."/>
            <person name="Gomez A."/>
        </authorList>
    </citation>
    <scope>NUCLEOTIDE SEQUENCE [LARGE SCALE GENOMIC DNA]</scope>
    <source>
        <strain evidence="1">HYR1</strain>
    </source>
</reference>
<name>A0A3M7RCA6_BRAPC</name>
<comment type="caution">
    <text evidence="1">The sequence shown here is derived from an EMBL/GenBank/DDBJ whole genome shotgun (WGS) entry which is preliminary data.</text>
</comment>
<organism evidence="1 2">
    <name type="scientific">Brachionus plicatilis</name>
    <name type="common">Marine rotifer</name>
    <name type="synonym">Brachionus muelleri</name>
    <dbReference type="NCBI Taxonomy" id="10195"/>
    <lineage>
        <taxon>Eukaryota</taxon>
        <taxon>Metazoa</taxon>
        <taxon>Spiralia</taxon>
        <taxon>Gnathifera</taxon>
        <taxon>Rotifera</taxon>
        <taxon>Eurotatoria</taxon>
        <taxon>Monogononta</taxon>
        <taxon>Pseudotrocha</taxon>
        <taxon>Ploima</taxon>
        <taxon>Brachionidae</taxon>
        <taxon>Brachionus</taxon>
    </lineage>
</organism>
<dbReference type="EMBL" id="REGN01003747">
    <property type="protein sequence ID" value="RNA21034.1"/>
    <property type="molecule type" value="Genomic_DNA"/>
</dbReference>
<dbReference type="Proteomes" id="UP000276133">
    <property type="component" value="Unassembled WGS sequence"/>
</dbReference>